<evidence type="ECO:0000313" key="4">
    <source>
        <dbReference type="EMBL" id="CAF4290413.1"/>
    </source>
</evidence>
<feature type="region of interest" description="Disordered" evidence="2">
    <location>
        <begin position="279"/>
        <end position="315"/>
    </location>
</feature>
<dbReference type="InterPro" id="IPR000048">
    <property type="entry name" value="IQ_motif_EF-hand-BS"/>
</dbReference>
<accession>A0A820HBQ4</accession>
<dbReference type="EMBL" id="CAJOBQ010000197">
    <property type="protein sequence ID" value="CAF4290413.1"/>
    <property type="molecule type" value="Genomic_DNA"/>
</dbReference>
<dbReference type="PANTHER" id="PTHR14421:SF3">
    <property type="entry name" value="SPERMATOGENESIS-ASSOCIATED PROTEIN 1"/>
    <property type="match status" value="1"/>
</dbReference>
<dbReference type="Proteomes" id="UP000663862">
    <property type="component" value="Unassembled WGS sequence"/>
</dbReference>
<reference evidence="4" key="1">
    <citation type="submission" date="2021-02" db="EMBL/GenBank/DDBJ databases">
        <authorList>
            <person name="Nowell W R."/>
        </authorList>
    </citation>
    <scope>NUCLEOTIDE SEQUENCE</scope>
</reference>
<dbReference type="PROSITE" id="PS50096">
    <property type="entry name" value="IQ"/>
    <property type="match status" value="1"/>
</dbReference>
<dbReference type="SMART" id="SM00015">
    <property type="entry name" value="IQ"/>
    <property type="match status" value="1"/>
</dbReference>
<keyword evidence="1" id="KW-0175">Coiled coil</keyword>
<feature type="compositionally biased region" description="Low complexity" evidence="2">
    <location>
        <begin position="407"/>
        <end position="427"/>
    </location>
</feature>
<dbReference type="Pfam" id="PF15743">
    <property type="entry name" value="SPATA1_C"/>
    <property type="match status" value="1"/>
</dbReference>
<feature type="coiled-coil region" evidence="1">
    <location>
        <begin position="486"/>
        <end position="544"/>
    </location>
</feature>
<dbReference type="InterPro" id="IPR039062">
    <property type="entry name" value="SPAT1"/>
</dbReference>
<gene>
    <name evidence="4" type="ORF">TSG867_LOCUS5590</name>
</gene>
<dbReference type="PANTHER" id="PTHR14421">
    <property type="entry name" value="SPERMATOGENESIS-ASSOCIATED PROTEIN 1"/>
    <property type="match status" value="1"/>
</dbReference>
<feature type="coiled-coil region" evidence="1">
    <location>
        <begin position="631"/>
        <end position="686"/>
    </location>
</feature>
<evidence type="ECO:0000256" key="2">
    <source>
        <dbReference type="SAM" id="MobiDB-lite"/>
    </source>
</evidence>
<dbReference type="Pfam" id="PF00612">
    <property type="entry name" value="IQ"/>
    <property type="match status" value="1"/>
</dbReference>
<feature type="region of interest" description="Disordered" evidence="2">
    <location>
        <begin position="339"/>
        <end position="375"/>
    </location>
</feature>
<feature type="compositionally biased region" description="Basic and acidic residues" evidence="2">
    <location>
        <begin position="298"/>
        <end position="312"/>
    </location>
</feature>
<proteinExistence type="predicted"/>
<feature type="compositionally biased region" description="Polar residues" evidence="2">
    <location>
        <begin position="339"/>
        <end position="357"/>
    </location>
</feature>
<feature type="region of interest" description="Disordered" evidence="2">
    <location>
        <begin position="403"/>
        <end position="432"/>
    </location>
</feature>
<protein>
    <recommendedName>
        <fullName evidence="3">Spermatogenesis-associated protein 1 C-terminal domain-containing protein</fullName>
    </recommendedName>
</protein>
<evidence type="ECO:0000259" key="3">
    <source>
        <dbReference type="Pfam" id="PF15743"/>
    </source>
</evidence>
<dbReference type="InterPro" id="IPR031478">
    <property type="entry name" value="SPATA1_C"/>
</dbReference>
<name>A0A820HBQ4_9BILA</name>
<feature type="compositionally biased region" description="Basic and acidic residues" evidence="2">
    <location>
        <begin position="279"/>
        <end position="291"/>
    </location>
</feature>
<evidence type="ECO:0000256" key="1">
    <source>
        <dbReference type="SAM" id="Coils"/>
    </source>
</evidence>
<evidence type="ECO:0000313" key="5">
    <source>
        <dbReference type="Proteomes" id="UP000663862"/>
    </source>
</evidence>
<comment type="caution">
    <text evidence="4">The sequence shown here is derived from an EMBL/GenBank/DDBJ whole genome shotgun (WGS) entry which is preliminary data.</text>
</comment>
<feature type="compositionally biased region" description="Acidic residues" evidence="2">
    <location>
        <begin position="359"/>
        <end position="373"/>
    </location>
</feature>
<sequence>MLQTYFENEQLNSLPKTLISNRSRNGFIATNRPDSAELVDLHIFIIPKSVWKNVQHLAQNGAMDDAISVGFVRVPPDIKLHQLRQSIERLCGTENNFPRDFIFLRSVGRCFTRVKPTQENELKVKHYRPPLTFAPEIYLLEGRHEDYAYTPSTTPTMYTANYLFGSRYQYRLNLDEFNTSTSSVSCNYQPKLLTDVRQQIPIANSFTLIPNGSSPTKLDWTKFTRIDLDESTPNLSGATTLRSRKTPSLYRELIKLQEEQERLRQRQDELERIRRDVEEKKVNSDRDEENNRRRHRQEKAEAEHRRRLEQETRAATTIQASYRGFKDRKVFQTIKQSIAKNKSRISLSETDASSKQSIGDEENSDNSDDDEFSDGSQILSISSSIKSASDIDSNLYKTETNTIKNQNSDSTDSNSFSTESESESLTFKTERKIQSDKVPYSKNKATNDIDTEITRSATVTKVRYLEHEFLSVSRPNITDDTYDVARQEAEAKRRRQLDEEKRKLKELEEKRRRKKIQPQANDDAESLRIHLQELGTERMDLEKTQNDVIRKLKHIHSRITLRRREARDMWKKKYYRERKKTVPLEEISAKLKRDLDQINTKIVQSIDSESKQTAHAGNAKLAEMGSLVSQITRFQNEIQNTRNKIDLAKLRLTTDIKLRNQAENECRTLKAELSQAKMNLHHIKDRIIT</sequence>
<feature type="domain" description="Spermatogenesis-associated protein 1 C-terminal" evidence="3">
    <location>
        <begin position="531"/>
        <end position="677"/>
    </location>
</feature>
<organism evidence="4 5">
    <name type="scientific">Rotaria socialis</name>
    <dbReference type="NCBI Taxonomy" id="392032"/>
    <lineage>
        <taxon>Eukaryota</taxon>
        <taxon>Metazoa</taxon>
        <taxon>Spiralia</taxon>
        <taxon>Gnathifera</taxon>
        <taxon>Rotifera</taxon>
        <taxon>Eurotatoria</taxon>
        <taxon>Bdelloidea</taxon>
        <taxon>Philodinida</taxon>
        <taxon>Philodinidae</taxon>
        <taxon>Rotaria</taxon>
    </lineage>
</organism>
<dbReference type="AlphaFoldDB" id="A0A820HBQ4"/>
<dbReference type="CDD" id="cd23767">
    <property type="entry name" value="IQCD"/>
    <property type="match status" value="1"/>
</dbReference>